<comment type="similarity">
    <text evidence="1">Belongs to the YciI family.</text>
</comment>
<evidence type="ECO:0000259" key="2">
    <source>
        <dbReference type="Pfam" id="PF03795"/>
    </source>
</evidence>
<reference evidence="3 4" key="1">
    <citation type="submission" date="2016-07" db="EMBL/GenBank/DDBJ databases">
        <title>Draft genome sequence of Prauserella sp. YIM 121212, isolated from alkaline soil.</title>
        <authorList>
            <person name="Ruckert C."/>
            <person name="Albersmeier A."/>
            <person name="Jiang C.-L."/>
            <person name="Jiang Y."/>
            <person name="Kalinowski J."/>
            <person name="Schneider O."/>
            <person name="Winkler A."/>
            <person name="Zotchev S.B."/>
        </authorList>
    </citation>
    <scope>NUCLEOTIDE SEQUENCE [LARGE SCALE GENOMIC DNA]</scope>
    <source>
        <strain evidence="3 4">YIM 121212</strain>
    </source>
</reference>
<protein>
    <recommendedName>
        <fullName evidence="2">YCII-related domain-containing protein</fullName>
    </recommendedName>
</protein>
<comment type="caution">
    <text evidence="3">The sequence shown here is derived from an EMBL/GenBank/DDBJ whole genome shotgun (WGS) entry which is preliminary data.</text>
</comment>
<keyword evidence="4" id="KW-1185">Reference proteome</keyword>
<evidence type="ECO:0000313" key="3">
    <source>
        <dbReference type="EMBL" id="PXY36632.1"/>
    </source>
</evidence>
<dbReference type="Proteomes" id="UP000247892">
    <property type="component" value="Unassembled WGS sequence"/>
</dbReference>
<name>A0A318LQ38_9PSEU</name>
<dbReference type="EMBL" id="MASU01000005">
    <property type="protein sequence ID" value="PXY36632.1"/>
    <property type="molecule type" value="Genomic_DNA"/>
</dbReference>
<dbReference type="Gene3D" id="3.30.70.1060">
    <property type="entry name" value="Dimeric alpha+beta barrel"/>
    <property type="match status" value="1"/>
</dbReference>
<evidence type="ECO:0000313" key="4">
    <source>
        <dbReference type="Proteomes" id="UP000247892"/>
    </source>
</evidence>
<dbReference type="OrthoDB" id="8968203at2"/>
<dbReference type="RefSeq" id="WP_110336690.1">
    <property type="nucleotide sequence ID" value="NZ_MASU01000005.1"/>
</dbReference>
<dbReference type="Pfam" id="PF03795">
    <property type="entry name" value="YCII"/>
    <property type="match status" value="1"/>
</dbReference>
<dbReference type="InterPro" id="IPR011008">
    <property type="entry name" value="Dimeric_a/b-barrel"/>
</dbReference>
<organism evidence="3 4">
    <name type="scientific">Prauserella flavalba</name>
    <dbReference type="NCBI Taxonomy" id="1477506"/>
    <lineage>
        <taxon>Bacteria</taxon>
        <taxon>Bacillati</taxon>
        <taxon>Actinomycetota</taxon>
        <taxon>Actinomycetes</taxon>
        <taxon>Pseudonocardiales</taxon>
        <taxon>Pseudonocardiaceae</taxon>
        <taxon>Prauserella</taxon>
    </lineage>
</organism>
<accession>A0A318LQ38</accession>
<feature type="domain" description="YCII-related" evidence="2">
    <location>
        <begin position="8"/>
        <end position="84"/>
    </location>
</feature>
<gene>
    <name evidence="3" type="ORF">BA062_14785</name>
</gene>
<dbReference type="InterPro" id="IPR005545">
    <property type="entry name" value="YCII"/>
</dbReference>
<sequence length="91" mass="9913">MATFAVNYTYGAGTESARDRCRPEHKDFLAGLHDTGRLRVSGPVDGGALLILEGESADEVASVLDGDPFRREGLIAERTVREWTIFFGGLK</sequence>
<dbReference type="AlphaFoldDB" id="A0A318LQ38"/>
<evidence type="ECO:0000256" key="1">
    <source>
        <dbReference type="ARBA" id="ARBA00007689"/>
    </source>
</evidence>
<proteinExistence type="inferred from homology"/>
<dbReference type="SUPFAM" id="SSF54909">
    <property type="entry name" value="Dimeric alpha+beta barrel"/>
    <property type="match status" value="1"/>
</dbReference>